<keyword evidence="1" id="KW-0472">Membrane</keyword>
<dbReference type="AlphaFoldDB" id="A0A7T2GJZ0"/>
<reference evidence="3 4" key="1">
    <citation type="submission" date="2020-11" db="EMBL/GenBank/DDBJ databases">
        <title>Genome seq and assembly of Sphingosinicella sp.</title>
        <authorList>
            <person name="Chhetri G."/>
        </authorList>
    </citation>
    <scope>NUCLEOTIDE SEQUENCE [LARGE SCALE GENOMIC DNA]</scope>
    <source>
        <strain evidence="3 4">UDD2</strain>
    </source>
</reference>
<organism evidence="3 4">
    <name type="scientific">Allosphingosinicella flava</name>
    <dbReference type="NCBI Taxonomy" id="2771430"/>
    <lineage>
        <taxon>Bacteria</taxon>
        <taxon>Pseudomonadati</taxon>
        <taxon>Pseudomonadota</taxon>
        <taxon>Alphaproteobacteria</taxon>
        <taxon>Sphingomonadales</taxon>
        <taxon>Sphingomonadaceae</taxon>
        <taxon>Allosphingosinicella</taxon>
    </lineage>
</organism>
<dbReference type="Proteomes" id="UP000594873">
    <property type="component" value="Chromosome"/>
</dbReference>
<accession>A0A7T2GJZ0</accession>
<dbReference type="KEGG" id="sflv:IC614_01175"/>
<feature type="transmembrane region" description="Helical" evidence="1">
    <location>
        <begin position="48"/>
        <end position="70"/>
    </location>
</feature>
<dbReference type="EMBL" id="CP065592">
    <property type="protein sequence ID" value="QPQ55260.1"/>
    <property type="molecule type" value="Genomic_DNA"/>
</dbReference>
<dbReference type="InterPro" id="IPR025588">
    <property type="entry name" value="YcxB-like_C"/>
</dbReference>
<proteinExistence type="predicted"/>
<evidence type="ECO:0000259" key="2">
    <source>
        <dbReference type="Pfam" id="PF14317"/>
    </source>
</evidence>
<evidence type="ECO:0000313" key="3">
    <source>
        <dbReference type="EMBL" id="QPQ55260.1"/>
    </source>
</evidence>
<evidence type="ECO:0000256" key="1">
    <source>
        <dbReference type="SAM" id="Phobius"/>
    </source>
</evidence>
<dbReference type="RefSeq" id="WP_200971935.1">
    <property type="nucleotide sequence ID" value="NZ_CP065592.1"/>
</dbReference>
<dbReference type="Pfam" id="PF14317">
    <property type="entry name" value="YcxB"/>
    <property type="match status" value="1"/>
</dbReference>
<sequence length="167" mass="18760">MDQEKYALSIEDYVAYNQRRCVRGLLIGLIFAVVIAAVFSLLGGQGGLFSGLCGLGAGLLLAATIFFLVIPHSARSIYREQRSMREERVMTVTRDGIELVQQSGSYRSSWKDFIMWDETPRLIVLYANRAIFIPIVKASISDQTIHAIKGHLVHSGLPKPLRRRPRK</sequence>
<keyword evidence="4" id="KW-1185">Reference proteome</keyword>
<name>A0A7T2GJZ0_9SPHN</name>
<feature type="transmembrane region" description="Helical" evidence="1">
    <location>
        <begin position="21"/>
        <end position="42"/>
    </location>
</feature>
<keyword evidence="1" id="KW-1133">Transmembrane helix</keyword>
<evidence type="ECO:0000313" key="4">
    <source>
        <dbReference type="Proteomes" id="UP000594873"/>
    </source>
</evidence>
<protein>
    <submittedName>
        <fullName evidence="3">YcxB family protein</fullName>
    </submittedName>
</protein>
<gene>
    <name evidence="3" type="ORF">IC614_01175</name>
</gene>
<feature type="domain" description="YcxB-like C-terminal" evidence="2">
    <location>
        <begin position="93"/>
        <end position="146"/>
    </location>
</feature>
<keyword evidence="1" id="KW-0812">Transmembrane</keyword>